<dbReference type="GO" id="GO:0001664">
    <property type="term" value="F:G protein-coupled receptor binding"/>
    <property type="evidence" value="ECO:0007669"/>
    <property type="project" value="TreeGrafter"/>
</dbReference>
<comment type="caution">
    <text evidence="12">The sequence shown here is derived from an EMBL/GenBank/DDBJ whole genome shotgun (WGS) entry which is preliminary data.</text>
</comment>
<evidence type="ECO:0000256" key="7">
    <source>
        <dbReference type="PIRSR" id="PIRSR601019-1"/>
    </source>
</evidence>
<feature type="transmembrane region" description="Helical" evidence="10">
    <location>
        <begin position="12"/>
        <end position="33"/>
    </location>
</feature>
<feature type="region of interest" description="Disordered" evidence="9">
    <location>
        <begin position="84"/>
        <end position="122"/>
    </location>
</feature>
<dbReference type="SMART" id="SM00275">
    <property type="entry name" value="G_alpha"/>
    <property type="match status" value="1"/>
</dbReference>
<keyword evidence="10" id="KW-0812">Transmembrane</keyword>
<dbReference type="InterPro" id="IPR018136">
    <property type="entry name" value="Aconitase_4Fe-4S_BS"/>
</dbReference>
<dbReference type="GO" id="GO:0007186">
    <property type="term" value="P:G protein-coupled receptor signaling pathway"/>
    <property type="evidence" value="ECO:0007669"/>
    <property type="project" value="InterPro"/>
</dbReference>
<dbReference type="Gene3D" id="3.30.499.10">
    <property type="entry name" value="Aconitase, domain 3"/>
    <property type="match status" value="2"/>
</dbReference>
<reference evidence="12" key="2">
    <citation type="journal article" date="2023" name="Proc. Natl. Acad. Sci. U.S.A.">
        <title>A global phylogenomic analysis of the shiitake genus Lentinula.</title>
        <authorList>
            <person name="Sierra-Patev S."/>
            <person name="Min B."/>
            <person name="Naranjo-Ortiz M."/>
            <person name="Looney B."/>
            <person name="Konkel Z."/>
            <person name="Slot J.C."/>
            <person name="Sakamoto Y."/>
            <person name="Steenwyk J.L."/>
            <person name="Rokas A."/>
            <person name="Carro J."/>
            <person name="Camarero S."/>
            <person name="Ferreira P."/>
            <person name="Molpeceres G."/>
            <person name="Ruiz-Duenas F.J."/>
            <person name="Serrano A."/>
            <person name="Henrissat B."/>
            <person name="Drula E."/>
            <person name="Hughes K.W."/>
            <person name="Mata J.L."/>
            <person name="Ishikawa N.K."/>
            <person name="Vargas-Isla R."/>
            <person name="Ushijima S."/>
            <person name="Smith C.A."/>
            <person name="Donoghue J."/>
            <person name="Ahrendt S."/>
            <person name="Andreopoulos W."/>
            <person name="He G."/>
            <person name="LaButti K."/>
            <person name="Lipzen A."/>
            <person name="Ng V."/>
            <person name="Riley R."/>
            <person name="Sandor L."/>
            <person name="Barry K."/>
            <person name="Martinez A.T."/>
            <person name="Xiao Y."/>
            <person name="Gibbons J.G."/>
            <person name="Terashima K."/>
            <person name="Grigoriev I.V."/>
            <person name="Hibbett D."/>
        </authorList>
    </citation>
    <scope>NUCLEOTIDE SEQUENCE</scope>
    <source>
        <strain evidence="12">Sp2 HRB7682 ss15</strain>
    </source>
</reference>
<dbReference type="InterPro" id="IPR011025">
    <property type="entry name" value="GproteinA_insert"/>
</dbReference>
<dbReference type="PANTHER" id="PTHR10218">
    <property type="entry name" value="GTP-BINDING PROTEIN ALPHA SUBUNIT"/>
    <property type="match status" value="1"/>
</dbReference>
<gene>
    <name evidence="12" type="ORF">C8J55DRAFT_557923</name>
</gene>
<accession>A0A9W9DVT8</accession>
<evidence type="ECO:0000256" key="9">
    <source>
        <dbReference type="SAM" id="MobiDB-lite"/>
    </source>
</evidence>
<feature type="domain" description="Aconitase/3-isopropylmalate dehydratase large subunit alpha/beta/alpha" evidence="11">
    <location>
        <begin position="260"/>
        <end position="289"/>
    </location>
</feature>
<keyword evidence="2 7" id="KW-0547">Nucleotide-binding</keyword>
<dbReference type="PROSITE" id="PS51882">
    <property type="entry name" value="G_ALPHA"/>
    <property type="match status" value="1"/>
</dbReference>
<dbReference type="SUPFAM" id="SSF53732">
    <property type="entry name" value="Aconitase iron-sulfur domain"/>
    <property type="match status" value="1"/>
</dbReference>
<evidence type="ECO:0000256" key="6">
    <source>
        <dbReference type="ARBA" id="ARBA00023224"/>
    </source>
</evidence>
<dbReference type="SUPFAM" id="SSF47895">
    <property type="entry name" value="Transducin (alpha subunit), insertion domain"/>
    <property type="match status" value="1"/>
</dbReference>
<dbReference type="EMBL" id="JANVFS010000008">
    <property type="protein sequence ID" value="KAJ4488899.1"/>
    <property type="molecule type" value="Genomic_DNA"/>
</dbReference>
<keyword evidence="6" id="KW-0807">Transducer</keyword>
<dbReference type="Pfam" id="PF00503">
    <property type="entry name" value="G-alpha"/>
    <property type="match status" value="1"/>
</dbReference>
<dbReference type="InterPro" id="IPR027417">
    <property type="entry name" value="P-loop_NTPase"/>
</dbReference>
<evidence type="ECO:0000313" key="12">
    <source>
        <dbReference type="EMBL" id="KAJ4488899.1"/>
    </source>
</evidence>
<dbReference type="InterPro" id="IPR036008">
    <property type="entry name" value="Aconitase_4Fe-4S_dom"/>
</dbReference>
<dbReference type="GO" id="GO:0051536">
    <property type="term" value="F:iron-sulfur cluster binding"/>
    <property type="evidence" value="ECO:0007669"/>
    <property type="project" value="UniProtKB-KW"/>
</dbReference>
<protein>
    <submittedName>
        <fullName evidence="12">G-protein alpha subunit-domain-containing protein</fullName>
    </submittedName>
</protein>
<dbReference type="PROSITE" id="PS01244">
    <property type="entry name" value="ACONITASE_2"/>
    <property type="match status" value="1"/>
</dbReference>
<feature type="domain" description="Aconitase/3-isopropylmalate dehydratase large subunit alpha/beta/alpha" evidence="11">
    <location>
        <begin position="399"/>
        <end position="506"/>
    </location>
</feature>
<sequence>MTVSPQTRTRPHTLTTIPMLSITTLLFIMNNLFPVAPLHHNYTGANEVPPWLASRMDFVSGFSSTQSTNALDEFETGADAVDGAGATLTSDFEPPPCPELSATDEATNEPSKAATFDTTSHTADYEGMSITSNIASSPELDPSASNSSLLSSSSSRLLPLAHTQLSKSTPQSSSQSLFQPQQHRNTDRGHSRHAVWFVQHVSGRFWFRNGVVGVVGVASGALFWRVCRFVIHEGLRDVECPGKIETTSYPELRLKRQGVGMEARMSICNMSIEAGAHAGVIAPDELTFSVIIRFPLKAKSAVYYFNSIDRMSGPGYMSSDQDILRLRVKTTGITETTFKVGELTYKLFDVSGQRSESKKWIHCFENVTALVFLVSLSEYDQMLYEDESVNRMQEALTTGIVPDPSASEDPVKCASVTRSLNYMDLTPNTPMQDIKIDKVFIGSSAGSEAKVTPGILAMIVPGFGLIKKQAETEGLDVVFKHAGFDWREAGCSTCLGMNSDQLLPGDDTPKFWLDVYAVNCDIFTYRFVSRGL</sequence>
<feature type="binding site" evidence="7">
    <location>
        <begin position="324"/>
        <end position="330"/>
    </location>
    <ligand>
        <name>GTP</name>
        <dbReference type="ChEBI" id="CHEBI:37565"/>
    </ligand>
</feature>
<dbReference type="SUPFAM" id="SSF52540">
    <property type="entry name" value="P-loop containing nucleoside triphosphate hydrolases"/>
    <property type="match status" value="1"/>
</dbReference>
<dbReference type="GO" id="GO:0005737">
    <property type="term" value="C:cytoplasm"/>
    <property type="evidence" value="ECO:0007669"/>
    <property type="project" value="TreeGrafter"/>
</dbReference>
<dbReference type="InterPro" id="IPR015931">
    <property type="entry name" value="Acnase/IPM_dHydase_lsu_aba_1/3"/>
</dbReference>
<feature type="binding site" evidence="7">
    <location>
        <begin position="349"/>
        <end position="353"/>
    </location>
    <ligand>
        <name>GTP</name>
        <dbReference type="ChEBI" id="CHEBI:37565"/>
    </ligand>
</feature>
<proteinExistence type="predicted"/>
<keyword evidence="3" id="KW-0408">Iron</keyword>
<dbReference type="Proteomes" id="UP001150238">
    <property type="component" value="Unassembled WGS sequence"/>
</dbReference>
<keyword evidence="10" id="KW-0472">Membrane</keyword>
<dbReference type="GO" id="GO:0000750">
    <property type="term" value="P:pheromone-dependent signal transduction involved in conjugation with cellular fusion"/>
    <property type="evidence" value="ECO:0007669"/>
    <property type="project" value="TreeGrafter"/>
</dbReference>
<keyword evidence="5 7" id="KW-0342">GTP-binding</keyword>
<keyword evidence="1 8" id="KW-0479">Metal-binding</keyword>
<dbReference type="PRINTS" id="PR00318">
    <property type="entry name" value="GPROTEINA"/>
</dbReference>
<dbReference type="AlphaFoldDB" id="A0A9W9DVT8"/>
<dbReference type="GO" id="GO:0005525">
    <property type="term" value="F:GTP binding"/>
    <property type="evidence" value="ECO:0007669"/>
    <property type="project" value="UniProtKB-KW"/>
</dbReference>
<evidence type="ECO:0000256" key="3">
    <source>
        <dbReference type="ARBA" id="ARBA00023004"/>
    </source>
</evidence>
<dbReference type="GO" id="GO:0003924">
    <property type="term" value="F:GTPase activity"/>
    <property type="evidence" value="ECO:0007669"/>
    <property type="project" value="InterPro"/>
</dbReference>
<evidence type="ECO:0000256" key="1">
    <source>
        <dbReference type="ARBA" id="ARBA00022723"/>
    </source>
</evidence>
<dbReference type="InterPro" id="IPR001019">
    <property type="entry name" value="Gprotein_alpha_su"/>
</dbReference>
<keyword evidence="10" id="KW-1133">Transmembrane helix</keyword>
<evidence type="ECO:0000259" key="11">
    <source>
        <dbReference type="Pfam" id="PF00330"/>
    </source>
</evidence>
<keyword evidence="4" id="KW-0411">Iron-sulfur</keyword>
<feature type="compositionally biased region" description="Low complexity" evidence="9">
    <location>
        <begin position="163"/>
        <end position="182"/>
    </location>
</feature>
<dbReference type="GO" id="GO:0005834">
    <property type="term" value="C:heterotrimeric G-protein complex"/>
    <property type="evidence" value="ECO:0007669"/>
    <property type="project" value="TreeGrafter"/>
</dbReference>
<organism evidence="12 13">
    <name type="scientific">Lentinula lateritia</name>
    <dbReference type="NCBI Taxonomy" id="40482"/>
    <lineage>
        <taxon>Eukaryota</taxon>
        <taxon>Fungi</taxon>
        <taxon>Dikarya</taxon>
        <taxon>Basidiomycota</taxon>
        <taxon>Agaricomycotina</taxon>
        <taxon>Agaricomycetes</taxon>
        <taxon>Agaricomycetidae</taxon>
        <taxon>Agaricales</taxon>
        <taxon>Marasmiineae</taxon>
        <taxon>Omphalotaceae</taxon>
        <taxon>Lentinula</taxon>
    </lineage>
</organism>
<evidence type="ECO:0000256" key="4">
    <source>
        <dbReference type="ARBA" id="ARBA00023014"/>
    </source>
</evidence>
<feature type="binding site" evidence="8">
    <location>
        <position position="330"/>
    </location>
    <ligand>
        <name>Mg(2+)</name>
        <dbReference type="ChEBI" id="CHEBI:18420"/>
    </ligand>
</feature>
<dbReference type="InterPro" id="IPR001030">
    <property type="entry name" value="Acoase/IPM_deHydtase_lsu_aba"/>
</dbReference>
<evidence type="ECO:0000256" key="10">
    <source>
        <dbReference type="SAM" id="Phobius"/>
    </source>
</evidence>
<dbReference type="FunFam" id="3.40.50.300:FF:000720">
    <property type="entry name" value="Guanine nucleotide-binding protein G(k) subunit alpha"/>
    <property type="match status" value="1"/>
</dbReference>
<feature type="compositionally biased region" description="Polar residues" evidence="9">
    <location>
        <begin position="104"/>
        <end position="122"/>
    </location>
</feature>
<evidence type="ECO:0000256" key="5">
    <source>
        <dbReference type="ARBA" id="ARBA00023134"/>
    </source>
</evidence>
<name>A0A9W9DVT8_9AGAR</name>
<dbReference type="Pfam" id="PF00330">
    <property type="entry name" value="Aconitase"/>
    <property type="match status" value="2"/>
</dbReference>
<dbReference type="PANTHER" id="PTHR10218:SF302">
    <property type="entry name" value="GUANINE NUCLEOTIDE-BINDING PROTEIN ALPHA-5 SUBUNIT"/>
    <property type="match status" value="1"/>
</dbReference>
<reference evidence="12" key="1">
    <citation type="submission" date="2022-08" db="EMBL/GenBank/DDBJ databases">
        <authorList>
            <consortium name="DOE Joint Genome Institute"/>
            <person name="Min B."/>
            <person name="Riley R."/>
            <person name="Sierra-Patev S."/>
            <person name="Naranjo-Ortiz M."/>
            <person name="Looney B."/>
            <person name="Konkel Z."/>
            <person name="Slot J.C."/>
            <person name="Sakamoto Y."/>
            <person name="Steenwyk J.L."/>
            <person name="Rokas A."/>
            <person name="Carro J."/>
            <person name="Camarero S."/>
            <person name="Ferreira P."/>
            <person name="Molpeceres G."/>
            <person name="Ruiz-Duenas F.J."/>
            <person name="Serrano A."/>
            <person name="Henrissat B."/>
            <person name="Drula E."/>
            <person name="Hughes K.W."/>
            <person name="Mata J.L."/>
            <person name="Ishikawa N.K."/>
            <person name="Vargas-Isla R."/>
            <person name="Ushijima S."/>
            <person name="Smith C.A."/>
            <person name="Ahrendt S."/>
            <person name="Andreopoulos W."/>
            <person name="He G."/>
            <person name="Labutti K."/>
            <person name="Lipzen A."/>
            <person name="Ng V."/>
            <person name="Sandor L."/>
            <person name="Barry K."/>
            <person name="Martinez A.T."/>
            <person name="Xiao Y."/>
            <person name="Gibbons J.G."/>
            <person name="Terashima K."/>
            <person name="Hibbett D.S."/>
            <person name="Grigoriev I.V."/>
        </authorList>
    </citation>
    <scope>NUCLEOTIDE SEQUENCE</scope>
    <source>
        <strain evidence="12">Sp2 HRB7682 ss15</strain>
    </source>
</reference>
<evidence type="ECO:0000256" key="8">
    <source>
        <dbReference type="PIRSR" id="PIRSR601019-2"/>
    </source>
</evidence>
<evidence type="ECO:0000313" key="13">
    <source>
        <dbReference type="Proteomes" id="UP001150238"/>
    </source>
</evidence>
<keyword evidence="8" id="KW-0460">Magnesium</keyword>
<dbReference type="Gene3D" id="3.40.50.300">
    <property type="entry name" value="P-loop containing nucleotide triphosphate hydrolases"/>
    <property type="match status" value="1"/>
</dbReference>
<dbReference type="GO" id="GO:0031683">
    <property type="term" value="F:G-protein beta/gamma-subunit complex binding"/>
    <property type="evidence" value="ECO:0007669"/>
    <property type="project" value="InterPro"/>
</dbReference>
<dbReference type="GO" id="GO:0046872">
    <property type="term" value="F:metal ion binding"/>
    <property type="evidence" value="ECO:0007669"/>
    <property type="project" value="UniProtKB-KW"/>
</dbReference>
<evidence type="ECO:0000256" key="2">
    <source>
        <dbReference type="ARBA" id="ARBA00022741"/>
    </source>
</evidence>
<feature type="region of interest" description="Disordered" evidence="9">
    <location>
        <begin position="163"/>
        <end position="190"/>
    </location>
</feature>